<evidence type="ECO:0000313" key="6">
    <source>
        <dbReference type="EMBL" id="KAL0064362.1"/>
    </source>
</evidence>
<comment type="caution">
    <text evidence="6">The sequence shown here is derived from an EMBL/GenBank/DDBJ whole genome shotgun (WGS) entry which is preliminary data.</text>
</comment>
<dbReference type="PANTHER" id="PTHR35859:SF1">
    <property type="entry name" value="NONSELECTIVE CATION CHANNEL PROTEIN"/>
    <property type="match status" value="1"/>
</dbReference>
<feature type="transmembrane region" description="Helical" evidence="4">
    <location>
        <begin position="1310"/>
        <end position="1330"/>
    </location>
</feature>
<feature type="region of interest" description="Disordered" evidence="3">
    <location>
        <begin position="693"/>
        <end position="743"/>
    </location>
</feature>
<proteinExistence type="predicted"/>
<feature type="compositionally biased region" description="Low complexity" evidence="3">
    <location>
        <begin position="1442"/>
        <end position="1456"/>
    </location>
</feature>
<dbReference type="PANTHER" id="PTHR35859">
    <property type="entry name" value="NONSELECTIVE CATION CHANNEL PROTEIN"/>
    <property type="match status" value="1"/>
</dbReference>
<gene>
    <name evidence="6" type="ORF">AAF712_008662</name>
</gene>
<keyword evidence="4" id="KW-1133">Transmembrane helix</keyword>
<feature type="compositionally biased region" description="Polar residues" evidence="3">
    <location>
        <begin position="257"/>
        <end position="271"/>
    </location>
</feature>
<feature type="compositionally biased region" description="Basic and acidic residues" evidence="3">
    <location>
        <begin position="704"/>
        <end position="716"/>
    </location>
</feature>
<reference evidence="6 7" key="1">
    <citation type="submission" date="2024-05" db="EMBL/GenBank/DDBJ databases">
        <title>A draft genome resource for the thread blight pathogen Marasmius tenuissimus strain MS-2.</title>
        <authorList>
            <person name="Yulfo-Soto G.E."/>
            <person name="Baruah I.K."/>
            <person name="Amoako-Attah I."/>
            <person name="Bukari Y."/>
            <person name="Meinhardt L.W."/>
            <person name="Bailey B.A."/>
            <person name="Cohen S.P."/>
        </authorList>
    </citation>
    <scope>NUCLEOTIDE SEQUENCE [LARGE SCALE GENOMIC DNA]</scope>
    <source>
        <strain evidence="6 7">MS-2</strain>
    </source>
</reference>
<dbReference type="Pfam" id="PF04383">
    <property type="entry name" value="KilA-N"/>
    <property type="match status" value="1"/>
</dbReference>
<dbReference type="InterPro" id="IPR056337">
    <property type="entry name" value="LHD_YVC1"/>
</dbReference>
<dbReference type="InterPro" id="IPR056336">
    <property type="entry name" value="YVC1_C"/>
</dbReference>
<dbReference type="InterPro" id="IPR052971">
    <property type="entry name" value="TRP_calcium_channel"/>
</dbReference>
<keyword evidence="1" id="KW-0040">ANK repeat</keyword>
<feature type="domain" description="HTH APSES-type" evidence="5">
    <location>
        <begin position="26"/>
        <end position="139"/>
    </location>
</feature>
<evidence type="ECO:0000256" key="3">
    <source>
        <dbReference type="SAM" id="MobiDB-lite"/>
    </source>
</evidence>
<dbReference type="EMBL" id="JBBXMP010000063">
    <property type="protein sequence ID" value="KAL0064362.1"/>
    <property type="molecule type" value="Genomic_DNA"/>
</dbReference>
<keyword evidence="2" id="KW-0175">Coiled coil</keyword>
<dbReference type="Pfam" id="PF23190">
    <property type="entry name" value="LHD_TRPY1"/>
    <property type="match status" value="1"/>
</dbReference>
<accession>A0ABR2ZVN4</accession>
<feature type="coiled-coil region" evidence="2">
    <location>
        <begin position="637"/>
        <end position="664"/>
    </location>
</feature>
<keyword evidence="4" id="KW-0472">Membrane</keyword>
<dbReference type="InterPro" id="IPR003163">
    <property type="entry name" value="Tscrpt_reg_HTH_APSES-type"/>
</dbReference>
<evidence type="ECO:0000256" key="1">
    <source>
        <dbReference type="PROSITE-ProRule" id="PRU00023"/>
    </source>
</evidence>
<evidence type="ECO:0000259" key="5">
    <source>
        <dbReference type="PROSITE" id="PS51299"/>
    </source>
</evidence>
<dbReference type="SMART" id="SM01252">
    <property type="entry name" value="KilA-N"/>
    <property type="match status" value="1"/>
</dbReference>
<dbReference type="PROSITE" id="PS50297">
    <property type="entry name" value="ANK_REP_REGION"/>
    <property type="match status" value="2"/>
</dbReference>
<feature type="compositionally biased region" description="Low complexity" evidence="3">
    <location>
        <begin position="1578"/>
        <end position="1589"/>
    </location>
</feature>
<feature type="compositionally biased region" description="Acidic residues" evidence="3">
    <location>
        <begin position="717"/>
        <end position="731"/>
    </location>
</feature>
<feature type="region of interest" description="Disordered" evidence="3">
    <location>
        <begin position="1420"/>
        <end position="1484"/>
    </location>
</feature>
<keyword evidence="4" id="KW-0812">Transmembrane</keyword>
<dbReference type="Proteomes" id="UP001437256">
    <property type="component" value="Unassembled WGS sequence"/>
</dbReference>
<dbReference type="Pfam" id="PF23317">
    <property type="entry name" value="YVC1_C"/>
    <property type="match status" value="1"/>
</dbReference>
<evidence type="ECO:0000256" key="2">
    <source>
        <dbReference type="SAM" id="Coils"/>
    </source>
</evidence>
<feature type="transmembrane region" description="Helical" evidence="4">
    <location>
        <begin position="1120"/>
        <end position="1140"/>
    </location>
</feature>
<dbReference type="InterPro" id="IPR036887">
    <property type="entry name" value="HTH_APSES_sf"/>
</dbReference>
<dbReference type="Pfam" id="PF00023">
    <property type="entry name" value="Ank"/>
    <property type="match status" value="2"/>
</dbReference>
<sequence length="1675" mass="184447">MQTGRPPQSQPPPVKIYNAVYSSVQVFNKIFEISLADICQVYECMVRGIAVMRRRGDSYVNATQILKVAGVDKGRRTKILEKEILPGKHEIVQGGYGKYQGTWIPLDRGRDIAQQYGVLPLLAPLFDFTPSTNSLAALPVSTPNIASSPRPLSASSSYSSLGNAGMPGMLAPPPIMPGSALRLLNQGRAQGLFTPSTSAASIPRAGQSVSPALPHHQPQSPFSATSQTPPPTTQTLKRQRSDGDNDSLATIPDVQMTDVSRTPSVGPQTNGMGEEGQSPVKRLRKELTPPNPERSGPPTAAERPTSGASGKQLSTTPSNEIARVPRFATKPSFPRNLDPTVALKDARRAAVISSIYQADDPRAVLSLLREITPPPTENVAPTEQPIFDIDTILDEQGHTALHLASSLSRKDTVKTLLAEGADVHRGNHLGETPLIRTILSTHSFSAQSLSDLLTMGLARSILTVDTSRKSVLHHILLVAGVKGRAVPARYYLDQIFLWIANKMDGNFACMVDLQDEHGDTALNIAARIGNRAMVKLLLEVGANRTLMNKLGLRPGDFGVESEELGGGPKAEDIASMLRSAPPAPVQKSQDVIAGARVFLFTCSRLQRLTAFNVDMTSMIQGLAAEFQSEIKVKQDNLDVTQAHLRAATRELSEQRRQIQSWQTKCAELDLITQRMKNLEKAAEEEDMWDWTGRSGAKITPRAPAEPREEDKAKGGDVDMDADASGDEDEEVMPPIAPTGESSAFRYRGTSSTLVGGGTDMSDVASLPSFNVDPDPPIPTANTVEALIKLRRMKMWQMRMEELMEERLRGLRGASAEKEYMCRRIVSLCTGVPVDKVEDMLDNLVVAVETEGSLLDIGRDVIHFIDTPLSYEALTAPDLTYTLIRPLVEKYGAVQQDGNRSVVFSFLINRIHFSRDKNLTTASVSRSRAELCEILATRILREYGNSMMDLALALTTSWSVYTGADDRLMEMARNEREDLEERVGNAIEIAIVGKAKRFLNSSACQKIIDSIWSGKCVYQAQSSHSILSDTYKRNPIHFYDPHKAPLLDHYRLKVPFIRSVLEYVNFLILFVLFVFAVETSERDTLNISEILFMVYAAGFTLEKVAAMQEHGIRVYFKGTWNGFDLAFVTAWCPYAFLRLYGVYHHHKWARSTGVDLLAIIACLMFPRLAFVTLQNNLMVLSLRAMMIQFLALMLIAAFCFCGFLYALWTMSRTDAQYTAGTIAWWMLDLWFGLDASGFEKSTEFHPLMGPVLMVTYACLSNTLLLTVLVSILSNTFAKINEDAAAEQMFRRAVSTIEGVKADSLFSYQPPVNLIAVCIMLPLSYILSPRWFHKVNVFTIRLTSFPILLLIALYERQAKLNGTIGFYDTVSAVGVKFVDTLPRTLKRLSLFEGLAGADSDIDAIFEIEDELNTSALDTFRDDIEMSPKTTHTTQRRMSSSQPKPTTAATTSNGNTAPATHDRTQPHVHFGFPPAPSSPTQHSIPPRARANSVLNRGVELAQSFTSPLAQIYQPLIVDDVVAADNSFASQQPPVSSSPGSGPSPLVSYGPASRRRLSSLQGLHRRTTSDAHRIVTHNQGLQRSQSQRRPSPSHATGVTQFPSVEEVADKSDDDQGKVLTESPPQMASPLPTVAQVLDDMDTESAQAKFNKRLDKIEQRQERIESLLEKIAGRLSASEK</sequence>
<dbReference type="InterPro" id="IPR036770">
    <property type="entry name" value="Ankyrin_rpt-contain_sf"/>
</dbReference>
<dbReference type="PROSITE" id="PS51299">
    <property type="entry name" value="HTH_APSES"/>
    <property type="match status" value="1"/>
</dbReference>
<keyword evidence="7" id="KW-1185">Reference proteome</keyword>
<feature type="region of interest" description="Disordered" evidence="3">
    <location>
        <begin position="1525"/>
        <end position="1628"/>
    </location>
</feature>
<dbReference type="SMART" id="SM00248">
    <property type="entry name" value="ANK"/>
    <property type="match status" value="2"/>
</dbReference>
<dbReference type="SUPFAM" id="SSF54616">
    <property type="entry name" value="DNA-binding domain of Mlu1-box binding protein MBP1"/>
    <property type="match status" value="1"/>
</dbReference>
<dbReference type="Gene3D" id="1.25.40.20">
    <property type="entry name" value="Ankyrin repeat-containing domain"/>
    <property type="match status" value="1"/>
</dbReference>
<feature type="transmembrane region" description="Helical" evidence="4">
    <location>
        <begin position="1252"/>
        <end position="1271"/>
    </location>
</feature>
<feature type="compositionally biased region" description="Polar residues" evidence="3">
    <location>
        <begin position="306"/>
        <end position="319"/>
    </location>
</feature>
<feature type="transmembrane region" description="Helical" evidence="4">
    <location>
        <begin position="1214"/>
        <end position="1232"/>
    </location>
</feature>
<feature type="compositionally biased region" description="Low complexity" evidence="3">
    <location>
        <begin position="217"/>
        <end position="227"/>
    </location>
</feature>
<feature type="repeat" description="ANK" evidence="1">
    <location>
        <begin position="396"/>
        <end position="428"/>
    </location>
</feature>
<dbReference type="PROSITE" id="PS50088">
    <property type="entry name" value="ANK_REPEAT"/>
    <property type="match status" value="2"/>
</dbReference>
<feature type="transmembrane region" description="Helical" evidence="4">
    <location>
        <begin position="1336"/>
        <end position="1352"/>
    </location>
</feature>
<feature type="region of interest" description="Disordered" evidence="3">
    <location>
        <begin position="194"/>
        <end position="338"/>
    </location>
</feature>
<feature type="transmembrane region" description="Helical" evidence="4">
    <location>
        <begin position="1059"/>
        <end position="1076"/>
    </location>
</feature>
<dbReference type="InterPro" id="IPR018004">
    <property type="entry name" value="KilA/APSES_HTH"/>
</dbReference>
<feature type="transmembrane region" description="Helical" evidence="4">
    <location>
        <begin position="1184"/>
        <end position="1207"/>
    </location>
</feature>
<feature type="compositionally biased region" description="Basic and acidic residues" evidence="3">
    <location>
        <begin position="1603"/>
        <end position="1612"/>
    </location>
</feature>
<organism evidence="6 7">
    <name type="scientific">Marasmius tenuissimus</name>
    <dbReference type="NCBI Taxonomy" id="585030"/>
    <lineage>
        <taxon>Eukaryota</taxon>
        <taxon>Fungi</taxon>
        <taxon>Dikarya</taxon>
        <taxon>Basidiomycota</taxon>
        <taxon>Agaricomycotina</taxon>
        <taxon>Agaricomycetes</taxon>
        <taxon>Agaricomycetidae</taxon>
        <taxon>Agaricales</taxon>
        <taxon>Marasmiineae</taxon>
        <taxon>Marasmiaceae</taxon>
        <taxon>Marasmius</taxon>
    </lineage>
</organism>
<dbReference type="Gene3D" id="3.10.260.10">
    <property type="entry name" value="Transcription regulator HTH, APSES-type DNA-binding domain"/>
    <property type="match status" value="1"/>
</dbReference>
<dbReference type="InterPro" id="IPR002110">
    <property type="entry name" value="Ankyrin_rpt"/>
</dbReference>
<evidence type="ECO:0000256" key="4">
    <source>
        <dbReference type="SAM" id="Phobius"/>
    </source>
</evidence>
<feature type="transmembrane region" description="Helical" evidence="4">
    <location>
        <begin position="1152"/>
        <end position="1172"/>
    </location>
</feature>
<dbReference type="SUPFAM" id="SSF48403">
    <property type="entry name" value="Ankyrin repeat"/>
    <property type="match status" value="1"/>
</dbReference>
<name>A0ABR2ZVN4_9AGAR</name>
<feature type="transmembrane region" description="Helical" evidence="4">
    <location>
        <begin position="1083"/>
        <end position="1100"/>
    </location>
</feature>
<feature type="repeat" description="ANK" evidence="1">
    <location>
        <begin position="517"/>
        <end position="549"/>
    </location>
</feature>
<evidence type="ECO:0000313" key="7">
    <source>
        <dbReference type="Proteomes" id="UP001437256"/>
    </source>
</evidence>
<feature type="compositionally biased region" description="Polar residues" evidence="3">
    <location>
        <begin position="1425"/>
        <end position="1441"/>
    </location>
</feature>
<protein>
    <recommendedName>
        <fullName evidence="5">HTH APSES-type domain-containing protein</fullName>
    </recommendedName>
</protein>
<feature type="compositionally biased region" description="Low complexity" evidence="3">
    <location>
        <begin position="1526"/>
        <end position="1544"/>
    </location>
</feature>